<feature type="compositionally biased region" description="Low complexity" evidence="7">
    <location>
        <begin position="363"/>
        <end position="377"/>
    </location>
</feature>
<keyword evidence="10" id="KW-1185">Reference proteome</keyword>
<evidence type="ECO:0000256" key="8">
    <source>
        <dbReference type="SAM" id="Phobius"/>
    </source>
</evidence>
<evidence type="ECO:0000313" key="10">
    <source>
        <dbReference type="Proteomes" id="UP000000233"/>
    </source>
</evidence>
<feature type="region of interest" description="Disordered" evidence="7">
    <location>
        <begin position="1"/>
        <end position="35"/>
    </location>
</feature>
<feature type="compositionally biased region" description="Basic and acidic residues" evidence="7">
    <location>
        <begin position="311"/>
        <end position="329"/>
    </location>
</feature>
<evidence type="ECO:0000256" key="5">
    <source>
        <dbReference type="ARBA" id="ARBA00022989"/>
    </source>
</evidence>
<gene>
    <name evidence="9" type="ordered locus">PST_3804</name>
</gene>
<organism evidence="9 10">
    <name type="scientific">Stutzerimonas stutzeri (strain A1501)</name>
    <name type="common">Pseudomonas stutzeri</name>
    <dbReference type="NCBI Taxonomy" id="379731"/>
    <lineage>
        <taxon>Bacteria</taxon>
        <taxon>Pseudomonadati</taxon>
        <taxon>Pseudomonadota</taxon>
        <taxon>Gammaproteobacteria</taxon>
        <taxon>Pseudomonadales</taxon>
        <taxon>Pseudomonadaceae</taxon>
        <taxon>Stutzerimonas</taxon>
    </lineage>
</organism>
<keyword evidence="6 8" id="KW-0472">Membrane</keyword>
<proteinExistence type="inferred from homology"/>
<evidence type="ECO:0000256" key="1">
    <source>
        <dbReference type="ARBA" id="ARBA00004236"/>
    </source>
</evidence>
<feature type="transmembrane region" description="Helical" evidence="8">
    <location>
        <begin position="87"/>
        <end position="109"/>
    </location>
</feature>
<evidence type="ECO:0000256" key="2">
    <source>
        <dbReference type="ARBA" id="ARBA00005362"/>
    </source>
</evidence>
<dbReference type="HOGENOM" id="CLU_034733_0_0_6"/>
<keyword evidence="5 8" id="KW-1133">Transmembrane helix</keyword>
<comment type="similarity">
    <text evidence="2">Belongs to the Smp family.</text>
</comment>
<dbReference type="Proteomes" id="UP000000233">
    <property type="component" value="Chromosome"/>
</dbReference>
<feature type="compositionally biased region" description="Acidic residues" evidence="7">
    <location>
        <begin position="296"/>
        <end position="310"/>
    </location>
</feature>
<dbReference type="AlphaFoldDB" id="A4VR27"/>
<feature type="region of interest" description="Disordered" evidence="7">
    <location>
        <begin position="288"/>
        <end position="379"/>
    </location>
</feature>
<sequence>MAGNEGRHSTSAGKGAGQPPPPPHAQRRRRNSSAYRCRPLAPPALSVYCSAISRREEPRSVNRPASVKPDNFFLMLYRAVRQHRVPLVLRIAAHTLLLVALALIIYAWVIGMQFKHAMAQQADALGQSLVTQTAASATDLLVANDILSLNVLLSNLVKNPLVAHAAIYSVDNRVLAESGTRPQKGLLGDDSGLYSTPISFQEVIAGHLRVSLDMQQFQQPMTISLQSMGLLSLILLALTLMLSLRLGRQLATPLMQMRLWLRDPDDPAPGAGRQDEIGDLARQLQARLVPEKPEPELDLSDALDDDYFERDDDRAIPQRTQSRPERFDIDLDDDEPQRPARLSANFDDDELEIADDEPPFDSPTPASSAPQPSVPRSTRSAVLAIQLGAQDQLRRLPRPRLTELLQRYRDCLQQAATLYQAELHTLNDGSSLMLFHSQDDEQNYLTHAICCGELMRALAHALQIDVADSGITLQLQLGLTQGDGLFDLSQGDLLLSEPAQAALDMSLHSRNLLLVESSISEDRLIQQRARIRPIASPEGACCVERLLDPYPSLLERQLARMHELRSRTY</sequence>
<keyword evidence="3" id="KW-1003">Cell membrane</keyword>
<dbReference type="KEGG" id="psa:PST_3804"/>
<reference evidence="9 10" key="1">
    <citation type="journal article" date="2008" name="Proc. Natl. Acad. Sci. U.S.A.">
        <title>Nitrogen fixation island and rhizosphere competence traits in the genome of root-associated Pseudomonas stutzeri A1501.</title>
        <authorList>
            <person name="Yan Y."/>
            <person name="Yang J."/>
            <person name="Dou Y."/>
            <person name="Chen M."/>
            <person name="Ping S."/>
            <person name="Peng J."/>
            <person name="Lu W."/>
            <person name="Zhang W."/>
            <person name="Yao Z."/>
            <person name="Li H."/>
            <person name="Liu W."/>
            <person name="He S."/>
            <person name="Geng L."/>
            <person name="Zhang X."/>
            <person name="Yang F."/>
            <person name="Yu H."/>
            <person name="Zhan Y."/>
            <person name="Li D."/>
            <person name="Lin Z."/>
            <person name="Wang Y."/>
            <person name="Elmerich C."/>
            <person name="Lin M."/>
            <person name="Jin Q."/>
        </authorList>
    </citation>
    <scope>NUCLEOTIDE SEQUENCE [LARGE SCALE GENOMIC DNA]</scope>
    <source>
        <strain evidence="9 10">A1501</strain>
    </source>
</reference>
<dbReference type="GO" id="GO:0005886">
    <property type="term" value="C:plasma membrane"/>
    <property type="evidence" value="ECO:0007669"/>
    <property type="project" value="UniProtKB-SubCell"/>
</dbReference>
<dbReference type="eggNOG" id="COG2114">
    <property type="taxonomic scope" value="Bacteria"/>
</dbReference>
<evidence type="ECO:0000256" key="7">
    <source>
        <dbReference type="SAM" id="MobiDB-lite"/>
    </source>
</evidence>
<evidence type="ECO:0000256" key="3">
    <source>
        <dbReference type="ARBA" id="ARBA00022475"/>
    </source>
</evidence>
<feature type="compositionally biased region" description="Acidic residues" evidence="7">
    <location>
        <begin position="346"/>
        <end position="359"/>
    </location>
</feature>
<protein>
    <recommendedName>
        <fullName evidence="11">Histidine kinase</fullName>
    </recommendedName>
</protein>
<evidence type="ECO:0000313" key="9">
    <source>
        <dbReference type="EMBL" id="ABP81428.1"/>
    </source>
</evidence>
<keyword evidence="4 8" id="KW-0812">Transmembrane</keyword>
<accession>A4VR27</accession>
<dbReference type="InterPro" id="IPR019305">
    <property type="entry name" value="Uncharacterised_Smp"/>
</dbReference>
<evidence type="ECO:0000256" key="6">
    <source>
        <dbReference type="ARBA" id="ARBA00023136"/>
    </source>
</evidence>
<dbReference type="EMBL" id="CP000304">
    <property type="protein sequence ID" value="ABP81428.1"/>
    <property type="molecule type" value="Genomic_DNA"/>
</dbReference>
<dbReference type="Pfam" id="PF10144">
    <property type="entry name" value="SMP_2"/>
    <property type="match status" value="1"/>
</dbReference>
<evidence type="ECO:0008006" key="11">
    <source>
        <dbReference type="Google" id="ProtNLM"/>
    </source>
</evidence>
<comment type="subcellular location">
    <subcellularLocation>
        <location evidence="1">Cell membrane</location>
    </subcellularLocation>
</comment>
<evidence type="ECO:0000256" key="4">
    <source>
        <dbReference type="ARBA" id="ARBA00022692"/>
    </source>
</evidence>
<name>A4VR27_STUS1</name>